<dbReference type="GO" id="GO:0005737">
    <property type="term" value="C:cytoplasm"/>
    <property type="evidence" value="ECO:0007669"/>
    <property type="project" value="UniProtKB-ARBA"/>
</dbReference>
<name>A0AAV7GH08_DENCH</name>
<sequence length="474" mass="53229">MEGHGEQPPWDTSVNVDNYVDPNYTYAGPINVVANRETSGNTLYWRCHSFLSSPTSVCHRNLANVQYHKALMAAEMVKSATSEKLMDMDWTKSIEICELVAKDHGQAKDVVKCVKKRLGHKNVNTQLFTVRLLEMLMNNCGEHIHRLVIDNGLLPILVKIVKKKTNLPVRERIFLLLDATQTSLGGAKGRYPQYYTAYYDLVASRVQFPQRSHIQSTQQFQAKEINEHSKDLTAEVSLSNRCQDAAKEPTSQPEHSIIHKATSVMEVLMETLNALALRRPEGAADEFILDLVEQCSFQKQRVMHLVMTCHDENVISQAIELNELLGKVLTQHDSLLSSRAPSTTGLFVNEEAEEDEELLLRRICKGKALAEDNLEFLGSSLRHISDEELGRPLARPLCIQPTDQDSRPRLPHHPLGSIPPPPAKHMERERFFKEKHLDGPGIVGNMKSLSVHSRTGSSSRSGSTDFSDTIGFHG</sequence>
<evidence type="ECO:0000313" key="10">
    <source>
        <dbReference type="Proteomes" id="UP000775213"/>
    </source>
</evidence>
<dbReference type="SUPFAM" id="SSF89009">
    <property type="entry name" value="GAT-like domain"/>
    <property type="match status" value="1"/>
</dbReference>
<feature type="domain" description="GAT" evidence="8">
    <location>
        <begin position="248"/>
        <end position="337"/>
    </location>
</feature>
<dbReference type="AlphaFoldDB" id="A0AAV7GH08"/>
<evidence type="ECO:0000259" key="7">
    <source>
        <dbReference type="PROSITE" id="PS50179"/>
    </source>
</evidence>
<evidence type="ECO:0000256" key="3">
    <source>
        <dbReference type="ARBA" id="ARBA00022448"/>
    </source>
</evidence>
<dbReference type="Gene3D" id="1.25.40.90">
    <property type="match status" value="1"/>
</dbReference>
<dbReference type="Pfam" id="PF00790">
    <property type="entry name" value="VHS"/>
    <property type="match status" value="1"/>
</dbReference>
<comment type="subcellular location">
    <subcellularLocation>
        <location evidence="1">Membrane</location>
        <topology evidence="1">Peripheral membrane protein</topology>
    </subcellularLocation>
</comment>
<evidence type="ECO:0000259" key="8">
    <source>
        <dbReference type="PROSITE" id="PS50909"/>
    </source>
</evidence>
<evidence type="ECO:0000256" key="2">
    <source>
        <dbReference type="ARBA" id="ARBA00007708"/>
    </source>
</evidence>
<dbReference type="PANTHER" id="PTHR45898">
    <property type="entry name" value="TOM1-LIKE PROTEIN"/>
    <property type="match status" value="1"/>
</dbReference>
<dbReference type="Pfam" id="PF03127">
    <property type="entry name" value="GAT"/>
    <property type="match status" value="1"/>
</dbReference>
<reference evidence="9 10" key="1">
    <citation type="journal article" date="2021" name="Hortic Res">
        <title>Chromosome-scale assembly of the Dendrobium chrysotoxum genome enhances the understanding of orchid evolution.</title>
        <authorList>
            <person name="Zhang Y."/>
            <person name="Zhang G.Q."/>
            <person name="Zhang D."/>
            <person name="Liu X.D."/>
            <person name="Xu X.Y."/>
            <person name="Sun W.H."/>
            <person name="Yu X."/>
            <person name="Zhu X."/>
            <person name="Wang Z.W."/>
            <person name="Zhao X."/>
            <person name="Zhong W.Y."/>
            <person name="Chen H."/>
            <person name="Yin W.L."/>
            <person name="Huang T."/>
            <person name="Niu S.C."/>
            <person name="Liu Z.J."/>
        </authorList>
    </citation>
    <scope>NUCLEOTIDE SEQUENCE [LARGE SCALE GENOMIC DNA]</scope>
    <source>
        <strain evidence="9">Lindl</strain>
    </source>
</reference>
<dbReference type="SUPFAM" id="SSF48464">
    <property type="entry name" value="ENTH/VHS domain"/>
    <property type="match status" value="1"/>
</dbReference>
<dbReference type="InterPro" id="IPR038425">
    <property type="entry name" value="GAT_sf"/>
</dbReference>
<evidence type="ECO:0000256" key="1">
    <source>
        <dbReference type="ARBA" id="ARBA00004170"/>
    </source>
</evidence>
<comment type="caution">
    <text evidence="9">The sequence shown here is derived from an EMBL/GenBank/DDBJ whole genome shotgun (WGS) entry which is preliminary data.</text>
</comment>
<dbReference type="PANTHER" id="PTHR45898:SF3">
    <property type="entry name" value="TOM1-LIKE PROTEIN 5"/>
    <property type="match status" value="1"/>
</dbReference>
<evidence type="ECO:0000256" key="6">
    <source>
        <dbReference type="SAM" id="MobiDB-lite"/>
    </source>
</evidence>
<proteinExistence type="inferred from homology"/>
<keyword evidence="4" id="KW-0653">Protein transport</keyword>
<keyword evidence="3" id="KW-0813">Transport</keyword>
<feature type="domain" description="VHS" evidence="7">
    <location>
        <begin position="80"/>
        <end position="209"/>
    </location>
</feature>
<gene>
    <name evidence="9" type="ORF">IEQ34_008599</name>
</gene>
<dbReference type="GO" id="GO:0043328">
    <property type="term" value="P:protein transport to vacuole involved in ubiquitin-dependent protein catabolic process via the multivesicular body sorting pathway"/>
    <property type="evidence" value="ECO:0007669"/>
    <property type="project" value="InterPro"/>
</dbReference>
<protein>
    <submittedName>
        <fullName evidence="9">Uncharacterized protein</fullName>
    </submittedName>
</protein>
<dbReference type="CDD" id="cd03561">
    <property type="entry name" value="VHS"/>
    <property type="match status" value="1"/>
</dbReference>
<feature type="region of interest" description="Disordered" evidence="6">
    <location>
        <begin position="400"/>
        <end position="424"/>
    </location>
</feature>
<dbReference type="SMART" id="SM00288">
    <property type="entry name" value="VHS"/>
    <property type="match status" value="1"/>
</dbReference>
<keyword evidence="5" id="KW-0472">Membrane</keyword>
<dbReference type="InterPro" id="IPR008942">
    <property type="entry name" value="ENTH_VHS"/>
</dbReference>
<evidence type="ECO:0000256" key="4">
    <source>
        <dbReference type="ARBA" id="ARBA00022927"/>
    </source>
</evidence>
<evidence type="ECO:0000256" key="5">
    <source>
        <dbReference type="ARBA" id="ARBA00023136"/>
    </source>
</evidence>
<evidence type="ECO:0000313" key="9">
    <source>
        <dbReference type="EMBL" id="KAH0461024.1"/>
    </source>
</evidence>
<comment type="similarity">
    <text evidence="2">Belongs to the TOM1 family.</text>
</comment>
<feature type="compositionally biased region" description="Low complexity" evidence="6">
    <location>
        <begin position="453"/>
        <end position="464"/>
    </location>
</feature>
<dbReference type="Proteomes" id="UP000775213">
    <property type="component" value="Unassembled WGS sequence"/>
</dbReference>
<dbReference type="GO" id="GO:0016020">
    <property type="term" value="C:membrane"/>
    <property type="evidence" value="ECO:0007669"/>
    <property type="project" value="UniProtKB-SubCell"/>
</dbReference>
<organism evidence="9 10">
    <name type="scientific">Dendrobium chrysotoxum</name>
    <name type="common">Orchid</name>
    <dbReference type="NCBI Taxonomy" id="161865"/>
    <lineage>
        <taxon>Eukaryota</taxon>
        <taxon>Viridiplantae</taxon>
        <taxon>Streptophyta</taxon>
        <taxon>Embryophyta</taxon>
        <taxon>Tracheophyta</taxon>
        <taxon>Spermatophyta</taxon>
        <taxon>Magnoliopsida</taxon>
        <taxon>Liliopsida</taxon>
        <taxon>Asparagales</taxon>
        <taxon>Orchidaceae</taxon>
        <taxon>Epidendroideae</taxon>
        <taxon>Malaxideae</taxon>
        <taxon>Dendrobiinae</taxon>
        <taxon>Dendrobium</taxon>
    </lineage>
</organism>
<dbReference type="InterPro" id="IPR044836">
    <property type="entry name" value="TOL_plant"/>
</dbReference>
<accession>A0AAV7GH08</accession>
<dbReference type="InterPro" id="IPR002014">
    <property type="entry name" value="VHS_dom"/>
</dbReference>
<keyword evidence="10" id="KW-1185">Reference proteome</keyword>
<dbReference type="Gene3D" id="1.20.58.160">
    <property type="match status" value="1"/>
</dbReference>
<feature type="region of interest" description="Disordered" evidence="6">
    <location>
        <begin position="437"/>
        <end position="474"/>
    </location>
</feature>
<dbReference type="InterPro" id="IPR004152">
    <property type="entry name" value="GAT_dom"/>
</dbReference>
<dbReference type="EMBL" id="JAGFBR010000009">
    <property type="protein sequence ID" value="KAH0461024.1"/>
    <property type="molecule type" value="Genomic_DNA"/>
</dbReference>
<dbReference type="GO" id="GO:0043130">
    <property type="term" value="F:ubiquitin binding"/>
    <property type="evidence" value="ECO:0007669"/>
    <property type="project" value="InterPro"/>
</dbReference>
<dbReference type="PROSITE" id="PS50179">
    <property type="entry name" value="VHS"/>
    <property type="match status" value="1"/>
</dbReference>
<dbReference type="GO" id="GO:0035091">
    <property type="term" value="F:phosphatidylinositol binding"/>
    <property type="evidence" value="ECO:0007669"/>
    <property type="project" value="InterPro"/>
</dbReference>
<dbReference type="PROSITE" id="PS50909">
    <property type="entry name" value="GAT"/>
    <property type="match status" value="1"/>
</dbReference>